<feature type="domain" description="Carrier" evidence="1">
    <location>
        <begin position="1"/>
        <end position="83"/>
    </location>
</feature>
<evidence type="ECO:0000259" key="1">
    <source>
        <dbReference type="PROSITE" id="PS50075"/>
    </source>
</evidence>
<dbReference type="Pfam" id="PF00550">
    <property type="entry name" value="PP-binding"/>
    <property type="match status" value="1"/>
</dbReference>
<dbReference type="InterPro" id="IPR009081">
    <property type="entry name" value="PP-bd_ACP"/>
</dbReference>
<sequence>MDHTDHTAAIRTFVVEEFLPDVRHEDLDLGYDLIANGVIDSLGLLKLIAWLEDTFDVPVDDVELNPDSFRTVIAINAFVSAALETTAVRLS</sequence>
<dbReference type="PROSITE" id="PS50075">
    <property type="entry name" value="CARRIER"/>
    <property type="match status" value="1"/>
</dbReference>
<keyword evidence="3" id="KW-1185">Reference proteome</keyword>
<dbReference type="Gene3D" id="1.10.1200.10">
    <property type="entry name" value="ACP-like"/>
    <property type="match status" value="1"/>
</dbReference>
<organism evidence="2 3">
    <name type="scientific">Amycolatopsis minnesotensis</name>
    <dbReference type="NCBI Taxonomy" id="337894"/>
    <lineage>
        <taxon>Bacteria</taxon>
        <taxon>Bacillati</taxon>
        <taxon>Actinomycetota</taxon>
        <taxon>Actinomycetes</taxon>
        <taxon>Pseudonocardiales</taxon>
        <taxon>Pseudonocardiaceae</taxon>
        <taxon>Amycolatopsis</taxon>
    </lineage>
</organism>
<protein>
    <submittedName>
        <fullName evidence="2">Acyl carrier protein</fullName>
    </submittedName>
</protein>
<reference evidence="3" key="1">
    <citation type="journal article" date="2019" name="Int. J. Syst. Evol. Microbiol.">
        <title>The Global Catalogue of Microorganisms (GCM) 10K type strain sequencing project: providing services to taxonomists for standard genome sequencing and annotation.</title>
        <authorList>
            <consortium name="The Broad Institute Genomics Platform"/>
            <consortium name="The Broad Institute Genome Sequencing Center for Infectious Disease"/>
            <person name="Wu L."/>
            <person name="Ma J."/>
        </authorList>
    </citation>
    <scope>NUCLEOTIDE SEQUENCE [LARGE SCALE GENOMIC DNA]</scope>
    <source>
        <strain evidence="3">JCM 14545</strain>
    </source>
</reference>
<evidence type="ECO:0000313" key="2">
    <source>
        <dbReference type="EMBL" id="GAA1964859.1"/>
    </source>
</evidence>
<accession>A0ABP5CJK3</accession>
<evidence type="ECO:0000313" key="3">
    <source>
        <dbReference type="Proteomes" id="UP001501116"/>
    </source>
</evidence>
<comment type="caution">
    <text evidence="2">The sequence shown here is derived from an EMBL/GenBank/DDBJ whole genome shotgun (WGS) entry which is preliminary data.</text>
</comment>
<dbReference type="InterPro" id="IPR036736">
    <property type="entry name" value="ACP-like_sf"/>
</dbReference>
<gene>
    <name evidence="2" type="ORF">GCM10009754_41050</name>
</gene>
<proteinExistence type="predicted"/>
<dbReference type="RefSeq" id="WP_344420913.1">
    <property type="nucleotide sequence ID" value="NZ_BAAANN010000015.1"/>
</dbReference>
<dbReference type="EMBL" id="BAAANN010000015">
    <property type="protein sequence ID" value="GAA1964859.1"/>
    <property type="molecule type" value="Genomic_DNA"/>
</dbReference>
<dbReference type="Proteomes" id="UP001501116">
    <property type="component" value="Unassembled WGS sequence"/>
</dbReference>
<name>A0ABP5CJK3_9PSEU</name>
<dbReference type="SUPFAM" id="SSF47336">
    <property type="entry name" value="ACP-like"/>
    <property type="match status" value="1"/>
</dbReference>